<feature type="transmembrane region" description="Helical" evidence="18">
    <location>
        <begin position="391"/>
        <end position="416"/>
    </location>
</feature>
<keyword evidence="6" id="KW-0029">Amino-acid transport</keyword>
<dbReference type="PROSITE" id="PS00754">
    <property type="entry name" value="NA_NEUROTRAN_SYMP_2"/>
    <property type="match status" value="1"/>
</dbReference>
<evidence type="ECO:0000256" key="5">
    <source>
        <dbReference type="ARBA" id="ARBA00022847"/>
    </source>
</evidence>
<feature type="transmembrane region" description="Helical" evidence="18">
    <location>
        <begin position="129"/>
        <end position="156"/>
    </location>
</feature>
<dbReference type="InterPro" id="IPR037272">
    <property type="entry name" value="SNS_sf"/>
</dbReference>
<keyword evidence="5 16" id="KW-0769">Symport</keyword>
<dbReference type="CDD" id="cd10324">
    <property type="entry name" value="SLC6sbd"/>
    <property type="match status" value="1"/>
</dbReference>
<dbReference type="PANTHER" id="PTHR11616">
    <property type="entry name" value="SODIUM/CHLORIDE DEPENDENT TRANSPORTER"/>
    <property type="match status" value="1"/>
</dbReference>
<dbReference type="GO" id="GO:0046872">
    <property type="term" value="F:metal ion binding"/>
    <property type="evidence" value="ECO:0007669"/>
    <property type="project" value="UniProtKB-KW"/>
</dbReference>
<evidence type="ECO:0000256" key="9">
    <source>
        <dbReference type="ARBA" id="ARBA00023065"/>
    </source>
</evidence>
<feature type="binding site" evidence="14">
    <location>
        <position position="301"/>
    </location>
    <ligand>
        <name>Na(+)</name>
        <dbReference type="ChEBI" id="CHEBI:29101"/>
        <label>1</label>
    </ligand>
</feature>
<evidence type="ECO:0000313" key="19">
    <source>
        <dbReference type="EMBL" id="KAK2587416.1"/>
    </source>
</evidence>
<comment type="caution">
    <text evidence="19">The sequence shown here is derived from an EMBL/GenBank/DDBJ whole genome shotgun (WGS) entry which is preliminary data.</text>
</comment>
<keyword evidence="14" id="KW-0479">Metal-binding</keyword>
<dbReference type="Pfam" id="PF00209">
    <property type="entry name" value="SNF"/>
    <property type="match status" value="1"/>
</dbReference>
<dbReference type="EMBL" id="JAIFRP010000007">
    <property type="protein sequence ID" value="KAK2587416.1"/>
    <property type="molecule type" value="Genomic_DNA"/>
</dbReference>
<dbReference type="InterPro" id="IPR000175">
    <property type="entry name" value="Na/ntran_symport"/>
</dbReference>
<feature type="region of interest" description="Disordered" evidence="17">
    <location>
        <begin position="599"/>
        <end position="619"/>
    </location>
</feature>
<organism evidence="19 20">
    <name type="scientific">Odynerus spinipes</name>
    <dbReference type="NCBI Taxonomy" id="1348599"/>
    <lineage>
        <taxon>Eukaryota</taxon>
        <taxon>Metazoa</taxon>
        <taxon>Ecdysozoa</taxon>
        <taxon>Arthropoda</taxon>
        <taxon>Hexapoda</taxon>
        <taxon>Insecta</taxon>
        <taxon>Pterygota</taxon>
        <taxon>Neoptera</taxon>
        <taxon>Endopterygota</taxon>
        <taxon>Hymenoptera</taxon>
        <taxon>Apocrita</taxon>
        <taxon>Aculeata</taxon>
        <taxon>Vespoidea</taxon>
        <taxon>Vespidae</taxon>
        <taxon>Eumeninae</taxon>
        <taxon>Odynerus</taxon>
    </lineage>
</organism>
<comment type="similarity">
    <text evidence="2 16">Belongs to the sodium:neurotransmitter symporter (SNF) (TC 2.A.22) family.</text>
</comment>
<dbReference type="GO" id="GO:0005886">
    <property type="term" value="C:plasma membrane"/>
    <property type="evidence" value="ECO:0007669"/>
    <property type="project" value="TreeGrafter"/>
</dbReference>
<evidence type="ECO:0000256" key="13">
    <source>
        <dbReference type="ARBA" id="ARBA00037785"/>
    </source>
</evidence>
<keyword evidence="3 16" id="KW-0813">Transport</keyword>
<evidence type="ECO:0000256" key="12">
    <source>
        <dbReference type="ARBA" id="ARBA00023201"/>
    </source>
</evidence>
<reference evidence="19" key="1">
    <citation type="submission" date="2021-08" db="EMBL/GenBank/DDBJ databases">
        <authorList>
            <person name="Misof B."/>
            <person name="Oliver O."/>
            <person name="Podsiadlowski L."/>
            <person name="Donath A."/>
            <person name="Peters R."/>
            <person name="Mayer C."/>
            <person name="Rust J."/>
            <person name="Gunkel S."/>
            <person name="Lesny P."/>
            <person name="Martin S."/>
            <person name="Oeyen J.P."/>
            <person name="Petersen M."/>
            <person name="Panagiotis P."/>
            <person name="Wilbrandt J."/>
            <person name="Tanja T."/>
        </authorList>
    </citation>
    <scope>NUCLEOTIDE SEQUENCE</scope>
    <source>
        <strain evidence="19">GBR_01_08_01A</strain>
        <tissue evidence="19">Thorax + abdomen</tissue>
    </source>
</reference>
<dbReference type="GO" id="GO:0015179">
    <property type="term" value="F:L-amino acid transmembrane transporter activity"/>
    <property type="evidence" value="ECO:0007669"/>
    <property type="project" value="TreeGrafter"/>
</dbReference>
<evidence type="ECO:0000313" key="20">
    <source>
        <dbReference type="Proteomes" id="UP001258017"/>
    </source>
</evidence>
<evidence type="ECO:0000256" key="10">
    <source>
        <dbReference type="ARBA" id="ARBA00023136"/>
    </source>
</evidence>
<evidence type="ECO:0000256" key="3">
    <source>
        <dbReference type="ARBA" id="ARBA00022448"/>
    </source>
</evidence>
<reference evidence="19" key="2">
    <citation type="journal article" date="2023" name="Commun. Biol.">
        <title>Intrasexual cuticular hydrocarbon dimorphism in a wasp sheds light on hydrocarbon biosynthesis genes in Hymenoptera.</title>
        <authorList>
            <person name="Moris V.C."/>
            <person name="Podsiadlowski L."/>
            <person name="Martin S."/>
            <person name="Oeyen J.P."/>
            <person name="Donath A."/>
            <person name="Petersen M."/>
            <person name="Wilbrandt J."/>
            <person name="Misof B."/>
            <person name="Liedtke D."/>
            <person name="Thamm M."/>
            <person name="Scheiner R."/>
            <person name="Schmitt T."/>
            <person name="Niehuis O."/>
        </authorList>
    </citation>
    <scope>NUCLEOTIDE SEQUENCE</scope>
    <source>
        <strain evidence="19">GBR_01_08_01A</strain>
    </source>
</reference>
<feature type="transmembrane region" description="Helical" evidence="18">
    <location>
        <begin position="498"/>
        <end position="520"/>
    </location>
</feature>
<dbReference type="Proteomes" id="UP001258017">
    <property type="component" value="Unassembled WGS sequence"/>
</dbReference>
<evidence type="ECO:0000256" key="18">
    <source>
        <dbReference type="SAM" id="Phobius"/>
    </source>
</evidence>
<accession>A0AAD9VUF9</accession>
<feature type="binding site" evidence="14">
    <location>
        <position position="400"/>
    </location>
    <ligand>
        <name>Na(+)</name>
        <dbReference type="ChEBI" id="CHEBI:29101"/>
        <label>1</label>
    </ligand>
</feature>
<feature type="transmembrane region" description="Helical" evidence="18">
    <location>
        <begin position="87"/>
        <end position="108"/>
    </location>
</feature>
<evidence type="ECO:0000256" key="17">
    <source>
        <dbReference type="SAM" id="MobiDB-lite"/>
    </source>
</evidence>
<evidence type="ECO:0000256" key="8">
    <source>
        <dbReference type="ARBA" id="ARBA00023053"/>
    </source>
</evidence>
<keyword evidence="8 14" id="KW-0915">Sodium</keyword>
<comment type="function">
    <text evidence="13">Unusual broad substrate spectrum amino acid:sodium cotransporter that promotes absorption of the D isomers of essential amino acids. Neutral amino acids are the preferred substrates, especially methionine and phenylalanine.</text>
</comment>
<keyword evidence="20" id="KW-1185">Reference proteome</keyword>
<evidence type="ECO:0000256" key="2">
    <source>
        <dbReference type="ARBA" id="ARBA00006459"/>
    </source>
</evidence>
<dbReference type="PROSITE" id="PS50267">
    <property type="entry name" value="NA_NEUROTRAN_SYMP_3"/>
    <property type="match status" value="1"/>
</dbReference>
<keyword evidence="12" id="KW-0739">Sodium transport</keyword>
<evidence type="ECO:0000256" key="6">
    <source>
        <dbReference type="ARBA" id="ARBA00022970"/>
    </source>
</evidence>
<gene>
    <name evidence="19" type="ORF">KPH14_003130</name>
</gene>
<feature type="transmembrane region" description="Helical" evidence="18">
    <location>
        <begin position="454"/>
        <end position="478"/>
    </location>
</feature>
<feature type="transmembrane region" description="Helical" evidence="18">
    <location>
        <begin position="57"/>
        <end position="75"/>
    </location>
</feature>
<feature type="transmembrane region" description="Helical" evidence="18">
    <location>
        <begin position="428"/>
        <end position="448"/>
    </location>
</feature>
<dbReference type="GO" id="GO:0089718">
    <property type="term" value="P:amino acid import across plasma membrane"/>
    <property type="evidence" value="ECO:0007669"/>
    <property type="project" value="TreeGrafter"/>
</dbReference>
<keyword evidence="10 18" id="KW-0472">Membrane</keyword>
<dbReference type="PRINTS" id="PR00176">
    <property type="entry name" value="NANEUSMPORT"/>
</dbReference>
<feature type="transmembrane region" description="Helical" evidence="18">
    <location>
        <begin position="327"/>
        <end position="348"/>
    </location>
</feature>
<dbReference type="PANTHER" id="PTHR11616:SF321">
    <property type="entry name" value="SODIUM-DEPENDENT NUTRIENT AMINO ACID TRANSPORTER 1-RELATED"/>
    <property type="match status" value="1"/>
</dbReference>
<dbReference type="SUPFAM" id="SSF161070">
    <property type="entry name" value="SNF-like"/>
    <property type="match status" value="1"/>
</dbReference>
<feature type="disulfide bond" evidence="15">
    <location>
        <begin position="168"/>
        <end position="176"/>
    </location>
</feature>
<name>A0AAD9VUF9_9HYME</name>
<keyword evidence="11" id="KW-0325">Glycoprotein</keyword>
<feature type="binding site" evidence="14">
    <location>
        <position position="66"/>
    </location>
    <ligand>
        <name>Na(+)</name>
        <dbReference type="ChEBI" id="CHEBI:29101"/>
        <label>1</label>
    </ligand>
</feature>
<evidence type="ECO:0000256" key="14">
    <source>
        <dbReference type="PIRSR" id="PIRSR600175-1"/>
    </source>
</evidence>
<comment type="subcellular location">
    <subcellularLocation>
        <location evidence="1">Membrane</location>
        <topology evidence="1">Multi-pass membrane protein</topology>
    </subcellularLocation>
</comment>
<evidence type="ECO:0000256" key="11">
    <source>
        <dbReference type="ARBA" id="ARBA00023180"/>
    </source>
</evidence>
<evidence type="ECO:0000256" key="16">
    <source>
        <dbReference type="RuleBase" id="RU003732"/>
    </source>
</evidence>
<feature type="transmembrane region" description="Helical" evidence="18">
    <location>
        <begin position="290"/>
        <end position="315"/>
    </location>
</feature>
<keyword evidence="9" id="KW-0406">Ion transport</keyword>
<dbReference type="AlphaFoldDB" id="A0AAD9VUF9"/>
<proteinExistence type="inferred from homology"/>
<keyword evidence="4 16" id="KW-0812">Transmembrane</keyword>
<evidence type="ECO:0000256" key="1">
    <source>
        <dbReference type="ARBA" id="ARBA00004141"/>
    </source>
</evidence>
<feature type="binding site" evidence="14">
    <location>
        <position position="70"/>
    </location>
    <ligand>
        <name>Na(+)</name>
        <dbReference type="ChEBI" id="CHEBI:29101"/>
        <label>1</label>
    </ligand>
</feature>
<evidence type="ECO:0000256" key="7">
    <source>
        <dbReference type="ARBA" id="ARBA00022989"/>
    </source>
</evidence>
<feature type="transmembrane region" description="Helical" evidence="18">
    <location>
        <begin position="540"/>
        <end position="561"/>
    </location>
</feature>
<evidence type="ECO:0000256" key="15">
    <source>
        <dbReference type="PIRSR" id="PIRSR600175-2"/>
    </source>
</evidence>
<dbReference type="PROSITE" id="PS00610">
    <property type="entry name" value="NA_NEUROTRAN_SYMP_1"/>
    <property type="match status" value="1"/>
</dbReference>
<evidence type="ECO:0000256" key="4">
    <source>
        <dbReference type="ARBA" id="ARBA00022692"/>
    </source>
</evidence>
<keyword evidence="7 18" id="KW-1133">Transmembrane helix</keyword>
<dbReference type="NCBIfam" id="NF037979">
    <property type="entry name" value="Na_transp"/>
    <property type="match status" value="1"/>
</dbReference>
<dbReference type="GO" id="GO:0005283">
    <property type="term" value="F:amino acid:sodium symporter activity"/>
    <property type="evidence" value="ECO:0007669"/>
    <property type="project" value="TreeGrafter"/>
</dbReference>
<feature type="transmembrane region" description="Helical" evidence="18">
    <location>
        <begin position="247"/>
        <end position="278"/>
    </location>
</feature>
<protein>
    <recommendedName>
        <fullName evidence="16">Transporter</fullName>
    </recommendedName>
</protein>
<sequence>MRNSKSNGVDNEGVPGVYTLSVVTDARTNLEIGTSTIALVSDEKEKKRAQWGSETEFLMSCVAFSVGLGNVWRFPYTAYENGGGAFLIPYIIVLFIIGKPMYYMEMILGQFSSRSCIEIWSISPAFKGIGYGVTIAVFAVVTYYSALMALIVYYMISSFQSVLPWSYCWDDWGDTCFDNTLTTNETKVGNKSGSAELYFKNIVLNESNIDDGLGTPSWKLVLSLLASWIFIYAVISKGVKSAGKVAYFLALFPYVIMICLLIRGVTLDGAVNGIIFLFQPTWSKIFDPAVWYAAVTQSFFSLGVCFGAVTMYSSYNNFDHNVSRDCLIVTTMDLFTSLMAGTTIFGILGNLAYEMGSDDISTVVRAGTGLAFISYPEALAKFSAAKQLFSVLFFLMLFVLGIGTSVAFSGVIISIIKDQFPRVSQWKISASVCVLGFLIGIVYCTPGGQYILNLVDYFCGTFIIVILASFEVIAISWVYGIDNFIDDVEFMSGIRPSLYWRFCWGVLTPVSLFVILIYFLCSMTPLTYNDEYYPDSAYAAGWILLILGAGQLPVWVIISIIKNKNAPLSSAFKAKDDWGPKDKKKYKEWKDFKELKKIQRNSSDQENSRSKLTKFLFGK</sequence>
<feature type="transmembrane region" description="Helical" evidence="18">
    <location>
        <begin position="217"/>
        <end position="235"/>
    </location>
</feature>
<keyword evidence="15" id="KW-1015">Disulfide bond</keyword>